<accession>A0A6G8R3V2</accession>
<evidence type="ECO:0000313" key="2">
    <source>
        <dbReference type="Proteomes" id="UP000500956"/>
    </source>
</evidence>
<sequence>MYLTLVGDNGWMFREDVPCFGMLSELDCVVENEDWEDVSLDNIFSDNLDHVIYYPSDRFSSDLYIVKQIRGDMDQKKFLDKLISEVLENPMNNGMFDHIEFGTFIVPEYEEEECHIDNESVMMEVNGFKIKTKGLNMQKTLLPAMMIRNILNDYDIGFVFNLLINKGFDWHFSFMLSQMFYMCKDYSGETYVNIVDYDSTILPHYEATLEDFKNMCTGDFKQIYQGNWGDTENGYGRFGYYDREYTDLFDRNKENFTLTHTFLSDEKNGELLIPDEISSKQITIDIFLDLAKNIYKEYKKWSIA</sequence>
<evidence type="ECO:0000313" key="1">
    <source>
        <dbReference type="EMBL" id="QIN94887.1"/>
    </source>
</evidence>
<proteinExistence type="predicted"/>
<dbReference type="EMBL" id="MT028297">
    <property type="protein sequence ID" value="QIN94887.1"/>
    <property type="molecule type" value="Genomic_DNA"/>
</dbReference>
<name>A0A6G8R3V2_9CAUD</name>
<protein>
    <submittedName>
        <fullName evidence="1">Uncharacterized protein</fullName>
    </submittedName>
</protein>
<keyword evidence="2" id="KW-1185">Reference proteome</keyword>
<reference evidence="1 2" key="1">
    <citation type="submission" date="2020-02" db="EMBL/GenBank/DDBJ databases">
        <title>Characterization of Proteus podophage Privateer.</title>
        <authorList>
            <person name="Corban J."/>
            <person name="Ramsey J."/>
        </authorList>
    </citation>
    <scope>NUCLEOTIDE SEQUENCE [LARGE SCALE GENOMIC DNA]</scope>
</reference>
<gene>
    <name evidence="1" type="ORF">CPT_Privateer_094</name>
</gene>
<dbReference type="Proteomes" id="UP000500956">
    <property type="component" value="Segment"/>
</dbReference>
<organism evidence="1 2">
    <name type="scientific">Proteus phage Privateer</name>
    <dbReference type="NCBI Taxonomy" id="2712958"/>
    <lineage>
        <taxon>Viruses</taxon>
        <taxon>Duplodnaviria</taxon>
        <taxon>Heunggongvirae</taxon>
        <taxon>Uroviricota</taxon>
        <taxon>Caudoviricetes</taxon>
        <taxon>Grimontviridae</taxon>
        <taxon>Privateervirus</taxon>
        <taxon>Privateervirus privateer</taxon>
    </lineage>
</organism>